<keyword evidence="2" id="KW-0217">Developmental protein</keyword>
<keyword evidence="7" id="KW-0084">Basement membrane</keyword>
<dbReference type="Proteomes" id="UP000301870">
    <property type="component" value="Chromosome 11"/>
</dbReference>
<evidence type="ECO:0000256" key="11">
    <source>
        <dbReference type="ARBA" id="ARBA00023319"/>
    </source>
</evidence>
<keyword evidence="6" id="KW-0677">Repeat</keyword>
<proteinExistence type="inferred from homology"/>
<dbReference type="SMART" id="SM00408">
    <property type="entry name" value="IGc2"/>
    <property type="match status" value="6"/>
</dbReference>
<dbReference type="GO" id="GO:0006508">
    <property type="term" value="P:proteolysis"/>
    <property type="evidence" value="ECO:0007669"/>
    <property type="project" value="TreeGrafter"/>
</dbReference>
<feature type="compositionally biased region" description="Low complexity" evidence="15">
    <location>
        <begin position="822"/>
        <end position="839"/>
    </location>
</feature>
<evidence type="ECO:0000256" key="7">
    <source>
        <dbReference type="ARBA" id="ARBA00022869"/>
    </source>
</evidence>
<dbReference type="Gene3D" id="2.20.100.10">
    <property type="entry name" value="Thrombospondin type-1 (TSP1) repeat"/>
    <property type="match status" value="5"/>
</dbReference>
<dbReference type="FunFam" id="4.10.410.10:FF:000020">
    <property type="entry name" value="Collagen, type VI, alpha 3"/>
    <property type="match status" value="3"/>
</dbReference>
<dbReference type="RefSeq" id="XP_022817707.1">
    <property type="nucleotide sequence ID" value="XM_022961939.1"/>
</dbReference>
<evidence type="ECO:0000256" key="6">
    <source>
        <dbReference type="ARBA" id="ARBA00022737"/>
    </source>
</evidence>
<dbReference type="GeneID" id="111350383"/>
<dbReference type="SUPFAM" id="SSF48726">
    <property type="entry name" value="Immunoglobulin"/>
    <property type="match status" value="7"/>
</dbReference>
<dbReference type="PRINTS" id="PR00759">
    <property type="entry name" value="BASICPTASE"/>
</dbReference>
<feature type="domain" description="PLAC" evidence="19">
    <location>
        <begin position="2534"/>
        <end position="2573"/>
    </location>
</feature>
<dbReference type="Pfam" id="PF05986">
    <property type="entry name" value="ADAMTS_spacer1"/>
    <property type="match status" value="1"/>
</dbReference>
<dbReference type="Pfam" id="PF08686">
    <property type="entry name" value="PLAC"/>
    <property type="match status" value="1"/>
</dbReference>
<evidence type="ECO:0000256" key="12">
    <source>
        <dbReference type="ARBA" id="ARBA00061228"/>
    </source>
</evidence>
<keyword evidence="7" id="KW-0272">Extracellular matrix</keyword>
<dbReference type="SMART" id="SM00409">
    <property type="entry name" value="IG"/>
    <property type="match status" value="7"/>
</dbReference>
<dbReference type="InterPro" id="IPR013098">
    <property type="entry name" value="Ig_I-set"/>
</dbReference>
<dbReference type="PROSITE" id="PS00280">
    <property type="entry name" value="BPTI_KUNITZ_1"/>
    <property type="match status" value="3"/>
</dbReference>
<protein>
    <recommendedName>
        <fullName evidence="13">Hemolin</fullName>
    </recommendedName>
</protein>
<feature type="region of interest" description="Disordered" evidence="15">
    <location>
        <begin position="820"/>
        <end position="839"/>
    </location>
</feature>
<dbReference type="InterPro" id="IPR003599">
    <property type="entry name" value="Ig_sub"/>
</dbReference>
<feature type="region of interest" description="Disordered" evidence="15">
    <location>
        <begin position="1649"/>
        <end position="1675"/>
    </location>
</feature>
<keyword evidence="20" id="KW-1185">Reference proteome</keyword>
<dbReference type="FunFam" id="2.20.100.10:FF:000005">
    <property type="entry name" value="ADAM metallopeptidase with thrombospondin type 1 motif 9"/>
    <property type="match status" value="1"/>
</dbReference>
<dbReference type="SMART" id="SM00209">
    <property type="entry name" value="TSP1"/>
    <property type="match status" value="6"/>
</dbReference>
<evidence type="ECO:0000256" key="3">
    <source>
        <dbReference type="ARBA" id="ARBA00022525"/>
    </source>
</evidence>
<dbReference type="CDD" id="cd00109">
    <property type="entry name" value="Kunitz-type"/>
    <property type="match status" value="2"/>
</dbReference>
<evidence type="ECO:0000256" key="1">
    <source>
        <dbReference type="ARBA" id="ARBA00004302"/>
    </source>
</evidence>
<feature type="disulfide bond" evidence="14">
    <location>
        <begin position="82"/>
        <end position="91"/>
    </location>
</feature>
<evidence type="ECO:0000256" key="16">
    <source>
        <dbReference type="SAM" id="SignalP"/>
    </source>
</evidence>
<dbReference type="PANTHER" id="PTHR13723:SF281">
    <property type="entry name" value="PAPILIN"/>
    <property type="match status" value="1"/>
</dbReference>
<evidence type="ECO:0000256" key="8">
    <source>
        <dbReference type="ARBA" id="ARBA00022900"/>
    </source>
</evidence>
<sequence>MITHNFRSLLLVAIVISNCITWTASRHNDHQHHTRPRRQGLDLPASYVIPGGEGSGPWGDWGDISPCSRTCGGGVASQKRVCLEPRPQNSCTGGDTKYFSCQTQDCPAGSGDFRAEQCAEFNDKEFRGYKYKWVPYTKAPNPCELNCMPHAEQFYFRHKQRVADGTRCNEDSLDVCVNGVCQHVGCDMMLGSSASEDKCRECRGNGTNCHTMEGLFDCQDLLNGYNDILLIPKGSTTIIIEEIEPSNNYLALRSINGTYYLNGDYHIDFSRSIMIAGALWTYERSQQGFPAPDKLRCLGPITEPLYLSLLRQDENVGIKYEFSVPNRFKMPNDQQYNWVHEEYTPCSATCGRGFQTRNVTCRSKEELEVVDNKLCDEGVKPPTNQSCNQDPCPAQWAAGPWGDCSKSCGRGGVKSREVICQKVITNGTATIVPDKECLELLGMKPEVTQKCNEDVSCPVWFVGQWKSCDKLCDEGKQTRQVVCRQKINGRVTVLGDGNCTDEKPTAEQKCMIRPCDGVDWVTSNWSECDTCISKRRTRRVLCLMKHHATHIRVNDSFCSHHPRPVEQEECDRDHLSPSEAQWHTTEWSNCSMHRGDTLQTRRVFCGVYKTDSVEQVEESNCAHLLKCNDTKPCSKSKEEYPLQWFTGPWSSCSKDCGGGEQNRRVVYMRGFEEAAELPWENMPSTEQSCNTEPCNPAIINPKHISSVDEKKPLCNETTFGCCPDNRTPSLGPFDQGCGKPRTCYESTYGCCPDGVSPKLGDTDEGCPVEACADTLFGCCLSDDKTAAQGNDQEGCPPPPPACATSEFGCYADNETKAVGHKTTGFPETETSTTVAGTETTTETTVALEMSEGSTTGADTRAADSTEVGSTTLDLCSGSEFGCCSDNQTEAKGPDGQGCPCTEYRLMSDGTLEIVSLYRNDTGNYICVAGNGLGVATQEIHLVVNDPVRTPAKIAGDENTIVIGELGSPLSVRCLANGYPSPFILWFRGNELSKVLYSDDVYEARGKVLLIRNLTMDTLGQYTCQAYNGEGKMALWVVNVHASRPRELFNDNDMLVPRETEAPTTTESTDTHIPVFNEMSITETSTDTAEALKTSVGSTTGADTTAATVGSTTLDLCSGSEFGCCADNQTEAKGPDGHGCPCNATEFGCCPDGISPATGADSEGCPGPCSTSPHGCCEDNKTPAHGPNFEGCCLLHAFGCCPDNRKPAERQHLEGCGCQYSLHGCCPDNVTIAQGADNLGCGCQYTQHGCCPDRHTAASSPNNEGCGCSTYQFGCCPDGVTIAKGPEQLGCHCHYSFYGCCGDGVTPATGPDAAGCDCSSSKHGCCPDGTTEAAGPKFLECTDVPENKQAACSLPTDPGSCLNFTAMWYFDMTYGGCSRFWYGGCEANGNVFATKEDCEDVCVQPSPKEVCNLPSVKGACDDNFGHWYYNSTREQCVPFLYGGCLGNANNFKTKELCQKQCDSKAVKGQCDLPIEQGSCAGNFSRWGFNPDTRSCEQFIWGGCEGNSNRFNTEAACQMRCNPPGSPPPQCAEPQEAGSCSNKEALWSFSVSENRCVPFYYSGCGGNNNRFPSREACEQTCPAAYVPDKCTLPAETGQCSNYRERWFFDTTFKRCRQFYYGGCGGNENNFPNEEECENSCSELTATTTTATTTNTVRPAEPRLPPGPKEPSRPETTEVDDCGEYVANCSRLRCKYILLRTRMPNGCYMCSCLFGKLETDCTPLINECETIECTYGIQITTESDGCQRCSCKEYPCKKKSCPPGDRCVVIPYKNDTDLSTKYTADCRTDVPEPPQALPLQEPQVTASEGCKTVLRCLFYGNPPPKITWRHGKLNIVGSTGRYRLMSDGALEIVSLYRNDTGVYICVADNGLGVATQEIHLVVNATCGKPNAESCDKLRKVHCGKSYGNSTAGNLTFDIPIITIDPVETPTVIAGHQNAVVIGELGNPFSVRCVAYGYPPPTVTWHRVYNGTIIPVNNVTYEAKGDVLLIRSLAVETLGQYICHAYNGLGKAALWVVNVRAYRPEGLFTENEMLVPRETQDPTTTESIDTHMPMFTETSITVSTTETAEGLETSERSTTEADTMVASSTEVGSTTLDLCNGFEFRCCANNQTEAKGPDGQRCPCNATKLCDYEDLPAPPQALPQKEAQVAASEGGKATLRCPFHGSPPPKITWRHGELNIDGSAGRYRLMSDGTLEIVSLYRNDTGNYICVADNSLGVATQEIHLVVNDPVVTPVRIAGDKNAVVIGELGSPLSVRCLAYGYPPPTVFWYYVYNGTMVPFINAMYEARGKVLLIRNLAIETLGQYMCQAYNGVDEAAWVVNVRAYRPEGLRTTNDMLVPRDSRETQVPTAADSIDTHIPVFTETSITETTTNTAKALETTERSTTGADTMVAGSTDVGGTTLDLCSGSEFGCCADNQTEAKGPDGQGCPCNTTELCNYPKGVPSMPVSVHVTASTTSIGKDLKLTCEVDGYPEPDVYWTKDGVRLENNDRILITGNVESELTVQRVTVSDSGLYACHASNLYSSGTDTAQVNVKQVYVPPKCTDNPFFANCVHIVRSNFCAHKYYKHFCCKSCVEAGQIAPPEE</sequence>
<feature type="disulfide bond" evidence="14">
    <location>
        <begin position="67"/>
        <end position="101"/>
    </location>
</feature>
<dbReference type="Gene3D" id="4.10.410.10">
    <property type="entry name" value="Pancreatic trypsin inhibitor Kunitz domain"/>
    <property type="match status" value="5"/>
</dbReference>
<dbReference type="SMART" id="SM00131">
    <property type="entry name" value="KU"/>
    <property type="match status" value="5"/>
</dbReference>
<evidence type="ECO:0000259" key="19">
    <source>
        <dbReference type="PROSITE" id="PS50900"/>
    </source>
</evidence>
<dbReference type="InterPro" id="IPR013783">
    <property type="entry name" value="Ig-like_fold"/>
</dbReference>
<organism evidence="20 21">
    <name type="scientific">Spodoptera litura</name>
    <name type="common">Asian cotton leafworm</name>
    <dbReference type="NCBI Taxonomy" id="69820"/>
    <lineage>
        <taxon>Eukaryota</taxon>
        <taxon>Metazoa</taxon>
        <taxon>Ecdysozoa</taxon>
        <taxon>Arthropoda</taxon>
        <taxon>Hexapoda</taxon>
        <taxon>Insecta</taxon>
        <taxon>Pterygota</taxon>
        <taxon>Neoptera</taxon>
        <taxon>Endopterygota</taxon>
        <taxon>Lepidoptera</taxon>
        <taxon>Glossata</taxon>
        <taxon>Ditrysia</taxon>
        <taxon>Noctuoidea</taxon>
        <taxon>Noctuidae</taxon>
        <taxon>Amphipyrinae</taxon>
        <taxon>Spodoptera</taxon>
    </lineage>
</organism>
<dbReference type="PRINTS" id="PR01857">
    <property type="entry name" value="ADAMTSFAMILY"/>
</dbReference>
<evidence type="ECO:0000256" key="14">
    <source>
        <dbReference type="PIRSR" id="PIRSR613273-3"/>
    </source>
</evidence>
<name>A0A9J7DVL3_SPOLT</name>
<comment type="similarity">
    <text evidence="12">Belongs to the hemolin family.</text>
</comment>
<dbReference type="InterPro" id="IPR010294">
    <property type="entry name" value="ADAMTS_spacer1"/>
</dbReference>
<evidence type="ECO:0000256" key="4">
    <source>
        <dbReference type="ARBA" id="ARBA00022690"/>
    </source>
</evidence>
<keyword evidence="4" id="KW-0646">Protease inhibitor</keyword>
<dbReference type="PANTHER" id="PTHR13723">
    <property type="entry name" value="ADAMTS A DISINTEGRIN AND METALLOPROTEASE WITH THROMBOSPONDIN MOTIFS PROTEASE"/>
    <property type="match status" value="1"/>
</dbReference>
<keyword evidence="8" id="KW-0722">Serine protease inhibitor</keyword>
<evidence type="ECO:0000256" key="2">
    <source>
        <dbReference type="ARBA" id="ARBA00022473"/>
    </source>
</evidence>
<dbReference type="InterPro" id="IPR036383">
    <property type="entry name" value="TSP1_rpt_sf"/>
</dbReference>
<feature type="domain" description="Ig-like" evidence="18">
    <location>
        <begin position="2439"/>
        <end position="2528"/>
    </location>
</feature>
<keyword evidence="9 14" id="KW-1015">Disulfide bond</keyword>
<dbReference type="PROSITE" id="PS50900">
    <property type="entry name" value="PLAC"/>
    <property type="match status" value="1"/>
</dbReference>
<dbReference type="InterPro" id="IPR013273">
    <property type="entry name" value="ADAMTS/ADAMTS-like"/>
</dbReference>
<feature type="signal peptide" evidence="16">
    <location>
        <begin position="1"/>
        <end position="25"/>
    </location>
</feature>
<keyword evidence="10" id="KW-0325">Glycoprotein</keyword>
<dbReference type="GO" id="GO:0005604">
    <property type="term" value="C:basement membrane"/>
    <property type="evidence" value="ECO:0007669"/>
    <property type="project" value="UniProtKB-SubCell"/>
</dbReference>
<keyword evidence="3" id="KW-0964">Secreted</keyword>
<dbReference type="GO" id="GO:0004222">
    <property type="term" value="F:metalloendopeptidase activity"/>
    <property type="evidence" value="ECO:0007669"/>
    <property type="project" value="TreeGrafter"/>
</dbReference>
<dbReference type="Pfam" id="PF13927">
    <property type="entry name" value="Ig_3"/>
    <property type="match status" value="2"/>
</dbReference>
<evidence type="ECO:0000313" key="21">
    <source>
        <dbReference type="RefSeq" id="XP_022817707.1"/>
    </source>
</evidence>
<evidence type="ECO:0000259" key="18">
    <source>
        <dbReference type="PROSITE" id="PS50835"/>
    </source>
</evidence>
<evidence type="ECO:0000256" key="5">
    <source>
        <dbReference type="ARBA" id="ARBA00022729"/>
    </source>
</evidence>
<dbReference type="Pfam" id="PF00014">
    <property type="entry name" value="Kunitz_BPTI"/>
    <property type="match status" value="5"/>
</dbReference>
<dbReference type="InterPro" id="IPR007110">
    <property type="entry name" value="Ig-like_dom"/>
</dbReference>
<feature type="domain" description="BPTI/Kunitz inhibitor" evidence="17">
    <location>
        <begin position="1529"/>
        <end position="1579"/>
    </location>
</feature>
<dbReference type="SUPFAM" id="SSF82895">
    <property type="entry name" value="TSP-1 type 1 repeat"/>
    <property type="match status" value="6"/>
</dbReference>
<dbReference type="GO" id="GO:0030198">
    <property type="term" value="P:extracellular matrix organization"/>
    <property type="evidence" value="ECO:0007669"/>
    <property type="project" value="InterPro"/>
</dbReference>
<dbReference type="CDD" id="cd22639">
    <property type="entry name" value="Kunitz_papilin_lacunin-like"/>
    <property type="match status" value="1"/>
</dbReference>
<evidence type="ECO:0000256" key="9">
    <source>
        <dbReference type="ARBA" id="ARBA00023157"/>
    </source>
</evidence>
<dbReference type="FunFam" id="2.60.120.830:FF:000001">
    <property type="entry name" value="A disintegrin and metalloproteinase with thrombospondin motifs 1"/>
    <property type="match status" value="1"/>
</dbReference>
<dbReference type="Gene3D" id="2.60.120.830">
    <property type="match status" value="1"/>
</dbReference>
<dbReference type="InterPro" id="IPR020901">
    <property type="entry name" value="Prtase_inh_Kunz-CS"/>
</dbReference>
<feature type="chain" id="PRO_5039908046" description="Hemolin" evidence="16">
    <location>
        <begin position="26"/>
        <end position="2580"/>
    </location>
</feature>
<dbReference type="InterPro" id="IPR010909">
    <property type="entry name" value="PLAC"/>
</dbReference>
<dbReference type="InterPro" id="IPR000884">
    <property type="entry name" value="TSP1_rpt"/>
</dbReference>
<feature type="disulfide bond" evidence="14">
    <location>
        <begin position="71"/>
        <end position="106"/>
    </location>
</feature>
<feature type="domain" description="Ig-like" evidence="18">
    <location>
        <begin position="1791"/>
        <end position="1878"/>
    </location>
</feature>
<dbReference type="InterPro" id="IPR003598">
    <property type="entry name" value="Ig_sub2"/>
</dbReference>
<dbReference type="PROSITE" id="PS50835">
    <property type="entry name" value="IG_LIKE"/>
    <property type="match status" value="6"/>
</dbReference>
<dbReference type="InterPro" id="IPR002223">
    <property type="entry name" value="Kunitz_BPTI"/>
</dbReference>
<evidence type="ECO:0000313" key="20">
    <source>
        <dbReference type="Proteomes" id="UP000301870"/>
    </source>
</evidence>
<dbReference type="Gene3D" id="2.60.40.10">
    <property type="entry name" value="Immunoglobulins"/>
    <property type="match status" value="7"/>
</dbReference>
<evidence type="ECO:0000256" key="10">
    <source>
        <dbReference type="ARBA" id="ARBA00023180"/>
    </source>
</evidence>
<dbReference type="InterPro" id="IPR036179">
    <property type="entry name" value="Ig-like_dom_sf"/>
</dbReference>
<feature type="domain" description="Ig-like" evidence="18">
    <location>
        <begin position="1926"/>
        <end position="2004"/>
    </location>
</feature>
<feature type="domain" description="BPTI/Kunitz inhibitor" evidence="17">
    <location>
        <begin position="1410"/>
        <end position="1460"/>
    </location>
</feature>
<reference evidence="21" key="1">
    <citation type="submission" date="2025-08" db="UniProtKB">
        <authorList>
            <consortium name="RefSeq"/>
        </authorList>
    </citation>
    <scope>IDENTIFICATION</scope>
    <source>
        <strain evidence="21">Ishihara</strain>
        <tissue evidence="21">Whole body</tissue>
    </source>
</reference>
<dbReference type="InterPro" id="IPR050439">
    <property type="entry name" value="ADAMTS_ADAMTS-like"/>
</dbReference>
<dbReference type="InterPro" id="IPR036880">
    <property type="entry name" value="Kunitz_BPTI_sf"/>
</dbReference>
<feature type="domain" description="BPTI/Kunitz inhibitor" evidence="17">
    <location>
        <begin position="1351"/>
        <end position="1401"/>
    </location>
</feature>
<feature type="domain" description="Ig-like" evidence="18">
    <location>
        <begin position="2226"/>
        <end position="2319"/>
    </location>
</feature>
<feature type="domain" description="BPTI/Kunitz inhibitor" evidence="17">
    <location>
        <begin position="1588"/>
        <end position="1638"/>
    </location>
</feature>
<comment type="subcellular location">
    <subcellularLocation>
        <location evidence="1">Secreted</location>
        <location evidence="1">Extracellular space</location>
        <location evidence="1">Extracellular matrix</location>
        <location evidence="1">Basement membrane</location>
    </subcellularLocation>
</comment>
<gene>
    <name evidence="21" type="primary">LOC111350383</name>
</gene>
<feature type="domain" description="Ig-like" evidence="18">
    <location>
        <begin position="946"/>
        <end position="1028"/>
    </location>
</feature>
<dbReference type="SUPFAM" id="SSF57362">
    <property type="entry name" value="BPTI-like"/>
    <property type="match status" value="5"/>
</dbReference>
<accession>A0A9J7DVL3</accession>
<evidence type="ECO:0000256" key="13">
    <source>
        <dbReference type="ARBA" id="ARBA00068688"/>
    </source>
</evidence>
<dbReference type="PROSITE" id="PS50279">
    <property type="entry name" value="BPTI_KUNITZ_2"/>
    <property type="match status" value="5"/>
</dbReference>
<evidence type="ECO:0000259" key="17">
    <source>
        <dbReference type="PROSITE" id="PS50279"/>
    </source>
</evidence>
<feature type="domain" description="BPTI/Kunitz inhibitor" evidence="17">
    <location>
        <begin position="1469"/>
        <end position="1519"/>
    </location>
</feature>
<keyword evidence="5 16" id="KW-0732">Signal</keyword>
<dbReference type="Pfam" id="PF07679">
    <property type="entry name" value="I-set"/>
    <property type="match status" value="3"/>
</dbReference>
<keyword evidence="11" id="KW-0393">Immunoglobulin domain</keyword>
<dbReference type="GO" id="GO:0004867">
    <property type="term" value="F:serine-type endopeptidase inhibitor activity"/>
    <property type="evidence" value="ECO:0007669"/>
    <property type="project" value="UniProtKB-KW"/>
</dbReference>
<feature type="domain" description="Ig-like" evidence="18">
    <location>
        <begin position="2135"/>
        <end position="2222"/>
    </location>
</feature>
<dbReference type="FunFam" id="2.60.40.10:FF:000032">
    <property type="entry name" value="palladin isoform X1"/>
    <property type="match status" value="2"/>
</dbReference>
<dbReference type="Pfam" id="PF19030">
    <property type="entry name" value="TSP1_ADAMTS"/>
    <property type="match status" value="5"/>
</dbReference>
<dbReference type="PROSITE" id="PS50092">
    <property type="entry name" value="TSP1"/>
    <property type="match status" value="6"/>
</dbReference>
<evidence type="ECO:0000256" key="15">
    <source>
        <dbReference type="SAM" id="MobiDB-lite"/>
    </source>
</evidence>
<dbReference type="Pfam" id="PF00090">
    <property type="entry name" value="TSP_1"/>
    <property type="match status" value="1"/>
</dbReference>